<evidence type="ECO:0000256" key="4">
    <source>
        <dbReference type="PROSITE-ProRule" id="PRU00335"/>
    </source>
</evidence>
<name>A0AAF0BM95_9PROT</name>
<evidence type="ECO:0000259" key="5">
    <source>
        <dbReference type="PROSITE" id="PS50977"/>
    </source>
</evidence>
<dbReference type="RefSeq" id="WP_289503974.1">
    <property type="nucleotide sequence ID" value="NZ_CP116805.1"/>
</dbReference>
<sequence length="183" mass="18798">MMKAQLSKAGLADRLTPVFEAYGYEGASLSLLAKAAGLSKASLYHHFPNGKRDMAAAVLARAGARLQTLVIAPLHSAASPAERLGQSLEGVARLYEGDIPGSLMNSLLVGEGRGLFGAIVAGGVAAWEQALAGVHEAAGKPTAAARDTARQTLERIEGALVLCRVEGSRAPLEAALTSLRGGL</sequence>
<dbReference type="InterPro" id="IPR001647">
    <property type="entry name" value="HTH_TetR"/>
</dbReference>
<gene>
    <name evidence="6" type="ORF">PH603_00590</name>
</gene>
<dbReference type="PROSITE" id="PS50977">
    <property type="entry name" value="HTH_TETR_2"/>
    <property type="match status" value="1"/>
</dbReference>
<dbReference type="SUPFAM" id="SSF48498">
    <property type="entry name" value="Tetracyclin repressor-like, C-terminal domain"/>
    <property type="match status" value="1"/>
</dbReference>
<reference evidence="6" key="1">
    <citation type="submission" date="2023-01" db="EMBL/GenBank/DDBJ databases">
        <title>The genome sequence of Kordiimonadaceae bacterium 6D33.</title>
        <authorList>
            <person name="Liu Y."/>
        </authorList>
    </citation>
    <scope>NUCLEOTIDE SEQUENCE</scope>
    <source>
        <strain evidence="6">6D33</strain>
    </source>
</reference>
<dbReference type="Pfam" id="PF00440">
    <property type="entry name" value="TetR_N"/>
    <property type="match status" value="1"/>
</dbReference>
<dbReference type="InterPro" id="IPR009057">
    <property type="entry name" value="Homeodomain-like_sf"/>
</dbReference>
<protein>
    <submittedName>
        <fullName evidence="6">TetR/AcrR family transcriptional regulator</fullName>
    </submittedName>
</protein>
<dbReference type="KEGG" id="gso:PH603_00590"/>
<organism evidence="6 7">
    <name type="scientific">Gimibacter soli</name>
    <dbReference type="NCBI Taxonomy" id="3024400"/>
    <lineage>
        <taxon>Bacteria</taxon>
        <taxon>Pseudomonadati</taxon>
        <taxon>Pseudomonadota</taxon>
        <taxon>Alphaproteobacteria</taxon>
        <taxon>Kordiimonadales</taxon>
        <taxon>Temperatibacteraceae</taxon>
        <taxon>Gimibacter</taxon>
    </lineage>
</organism>
<dbReference type="PANTHER" id="PTHR47506:SF7">
    <property type="entry name" value="TRANSCRIPTIONAL REGULATORY PROTEIN"/>
    <property type="match status" value="1"/>
</dbReference>
<evidence type="ECO:0000313" key="6">
    <source>
        <dbReference type="EMBL" id="WCL54255.1"/>
    </source>
</evidence>
<dbReference type="SUPFAM" id="SSF46689">
    <property type="entry name" value="Homeodomain-like"/>
    <property type="match status" value="1"/>
</dbReference>
<feature type="DNA-binding region" description="H-T-H motif" evidence="4">
    <location>
        <begin position="28"/>
        <end position="47"/>
    </location>
</feature>
<dbReference type="Proteomes" id="UP001217500">
    <property type="component" value="Chromosome"/>
</dbReference>
<keyword evidence="2 4" id="KW-0238">DNA-binding</keyword>
<evidence type="ECO:0000256" key="1">
    <source>
        <dbReference type="ARBA" id="ARBA00023015"/>
    </source>
</evidence>
<dbReference type="EMBL" id="CP116805">
    <property type="protein sequence ID" value="WCL54255.1"/>
    <property type="molecule type" value="Genomic_DNA"/>
</dbReference>
<keyword evidence="1" id="KW-0805">Transcription regulation</keyword>
<keyword evidence="7" id="KW-1185">Reference proteome</keyword>
<accession>A0AAF0BM95</accession>
<dbReference type="InterPro" id="IPR054156">
    <property type="entry name" value="YxaF_TetR_C"/>
</dbReference>
<feature type="domain" description="HTH tetR-type" evidence="5">
    <location>
        <begin position="5"/>
        <end position="65"/>
    </location>
</feature>
<dbReference type="AlphaFoldDB" id="A0AAF0BM95"/>
<evidence type="ECO:0000313" key="7">
    <source>
        <dbReference type="Proteomes" id="UP001217500"/>
    </source>
</evidence>
<dbReference type="Gene3D" id="1.10.357.10">
    <property type="entry name" value="Tetracycline Repressor, domain 2"/>
    <property type="match status" value="1"/>
</dbReference>
<dbReference type="Pfam" id="PF21993">
    <property type="entry name" value="TetR_C_13_2"/>
    <property type="match status" value="1"/>
</dbReference>
<evidence type="ECO:0000256" key="3">
    <source>
        <dbReference type="ARBA" id="ARBA00023163"/>
    </source>
</evidence>
<dbReference type="InterPro" id="IPR036271">
    <property type="entry name" value="Tet_transcr_reg_TetR-rel_C_sf"/>
</dbReference>
<dbReference type="GO" id="GO:0003677">
    <property type="term" value="F:DNA binding"/>
    <property type="evidence" value="ECO:0007669"/>
    <property type="project" value="UniProtKB-UniRule"/>
</dbReference>
<proteinExistence type="predicted"/>
<dbReference type="PANTHER" id="PTHR47506">
    <property type="entry name" value="TRANSCRIPTIONAL REGULATORY PROTEIN"/>
    <property type="match status" value="1"/>
</dbReference>
<keyword evidence="3" id="KW-0804">Transcription</keyword>
<evidence type="ECO:0000256" key="2">
    <source>
        <dbReference type="ARBA" id="ARBA00023125"/>
    </source>
</evidence>